<dbReference type="KEGG" id="pry:Prubr_20670"/>
<accession>A0A810MV24</accession>
<evidence type="ECO:0000313" key="1">
    <source>
        <dbReference type="EMBL" id="BCJ65046.1"/>
    </source>
</evidence>
<dbReference type="Proteomes" id="UP000680866">
    <property type="component" value="Chromosome"/>
</dbReference>
<sequence>MDTLRQAAERFDTVAADLTDAGRRIAATGTAGADLGPPGPGRLGDLTRDLRDRWLAATGARFDEATAAATRLTEVADTLRLLAGRYADTDDAARRRQPEEA</sequence>
<keyword evidence="2" id="KW-1185">Reference proteome</keyword>
<evidence type="ECO:0000313" key="2">
    <source>
        <dbReference type="Proteomes" id="UP000680866"/>
    </source>
</evidence>
<name>A0A810MV24_9ACTN</name>
<organism evidence="1 2">
    <name type="scientific">Polymorphospora rubra</name>
    <dbReference type="NCBI Taxonomy" id="338584"/>
    <lineage>
        <taxon>Bacteria</taxon>
        <taxon>Bacillati</taxon>
        <taxon>Actinomycetota</taxon>
        <taxon>Actinomycetes</taxon>
        <taxon>Micromonosporales</taxon>
        <taxon>Micromonosporaceae</taxon>
        <taxon>Polymorphospora</taxon>
    </lineage>
</organism>
<proteinExistence type="predicted"/>
<evidence type="ECO:0008006" key="3">
    <source>
        <dbReference type="Google" id="ProtNLM"/>
    </source>
</evidence>
<gene>
    <name evidence="1" type="ORF">Prubr_20670</name>
</gene>
<dbReference type="RefSeq" id="WP_212824229.1">
    <property type="nucleotide sequence ID" value="NZ_AP023359.1"/>
</dbReference>
<dbReference type="EMBL" id="AP023359">
    <property type="protein sequence ID" value="BCJ65046.1"/>
    <property type="molecule type" value="Genomic_DNA"/>
</dbReference>
<dbReference type="AlphaFoldDB" id="A0A810MV24"/>
<protein>
    <recommendedName>
        <fullName evidence="3">Excreted virulence factor EspC, type VII ESX diderm</fullName>
    </recommendedName>
</protein>
<reference evidence="1" key="1">
    <citation type="submission" date="2020-08" db="EMBL/GenBank/DDBJ databases">
        <title>Whole genome shotgun sequence of Polymorphospora rubra NBRC 101157.</title>
        <authorList>
            <person name="Komaki H."/>
            <person name="Tamura T."/>
        </authorList>
    </citation>
    <scope>NUCLEOTIDE SEQUENCE</scope>
    <source>
        <strain evidence="1">NBRC 101157</strain>
    </source>
</reference>